<evidence type="ECO:0000313" key="1">
    <source>
        <dbReference type="EMBL" id="CAE7338499.1"/>
    </source>
</evidence>
<reference evidence="1" key="1">
    <citation type="submission" date="2021-02" db="EMBL/GenBank/DDBJ databases">
        <authorList>
            <person name="Dougan E. K."/>
            <person name="Rhodes N."/>
            <person name="Thang M."/>
            <person name="Chan C."/>
        </authorList>
    </citation>
    <scope>NUCLEOTIDE SEQUENCE</scope>
</reference>
<protein>
    <submittedName>
        <fullName evidence="1">Uncharacterized protein</fullName>
    </submittedName>
</protein>
<gene>
    <name evidence="1" type="ORF">SNAT2548_LOCUS17720</name>
</gene>
<proteinExistence type="predicted"/>
<accession>A0A812NVJ4</accession>
<name>A0A812NVJ4_9DINO</name>
<dbReference type="AlphaFoldDB" id="A0A812NVJ4"/>
<dbReference type="Proteomes" id="UP000604046">
    <property type="component" value="Unassembled WGS sequence"/>
</dbReference>
<evidence type="ECO:0000313" key="2">
    <source>
        <dbReference type="Proteomes" id="UP000604046"/>
    </source>
</evidence>
<organism evidence="1 2">
    <name type="scientific">Symbiodinium natans</name>
    <dbReference type="NCBI Taxonomy" id="878477"/>
    <lineage>
        <taxon>Eukaryota</taxon>
        <taxon>Sar</taxon>
        <taxon>Alveolata</taxon>
        <taxon>Dinophyceae</taxon>
        <taxon>Suessiales</taxon>
        <taxon>Symbiodiniaceae</taxon>
        <taxon>Symbiodinium</taxon>
    </lineage>
</organism>
<sequence>MPPNTAQVRVTGQDPRCPRRVLKKSAARSEAQDDMRQAARAIFFSVSKPSITELRRNGWMAMSRTLKPSGSRPERAIFKQVRVVAQRCHMLLLADSIPGFRRRSIHNAAGVRGVQVQSEQPCAVRETQTLPSRDSQGLVAICSVPRSGRFRSHRACCLAWTLIVGWTCFSKAREDSDRAGVLEARLL</sequence>
<dbReference type="EMBL" id="CAJNDS010002120">
    <property type="protein sequence ID" value="CAE7338499.1"/>
    <property type="molecule type" value="Genomic_DNA"/>
</dbReference>
<keyword evidence="2" id="KW-1185">Reference proteome</keyword>
<comment type="caution">
    <text evidence="1">The sequence shown here is derived from an EMBL/GenBank/DDBJ whole genome shotgun (WGS) entry which is preliminary data.</text>
</comment>